<reference evidence="1 2" key="1">
    <citation type="submission" date="2019-05" db="EMBL/GenBank/DDBJ databases">
        <title>Another draft genome of Portunus trituberculatus and its Hox gene families provides insights of decapod evolution.</title>
        <authorList>
            <person name="Jeong J.-H."/>
            <person name="Song I."/>
            <person name="Kim S."/>
            <person name="Choi T."/>
            <person name="Kim D."/>
            <person name="Ryu S."/>
            <person name="Kim W."/>
        </authorList>
    </citation>
    <scope>NUCLEOTIDE SEQUENCE [LARGE SCALE GENOMIC DNA]</scope>
    <source>
        <tissue evidence="1">Muscle</tissue>
    </source>
</reference>
<organism evidence="1 2">
    <name type="scientific">Portunus trituberculatus</name>
    <name type="common">Swimming crab</name>
    <name type="synonym">Neptunus trituberculatus</name>
    <dbReference type="NCBI Taxonomy" id="210409"/>
    <lineage>
        <taxon>Eukaryota</taxon>
        <taxon>Metazoa</taxon>
        <taxon>Ecdysozoa</taxon>
        <taxon>Arthropoda</taxon>
        <taxon>Crustacea</taxon>
        <taxon>Multicrustacea</taxon>
        <taxon>Malacostraca</taxon>
        <taxon>Eumalacostraca</taxon>
        <taxon>Eucarida</taxon>
        <taxon>Decapoda</taxon>
        <taxon>Pleocyemata</taxon>
        <taxon>Brachyura</taxon>
        <taxon>Eubrachyura</taxon>
        <taxon>Portunoidea</taxon>
        <taxon>Portunidae</taxon>
        <taxon>Portuninae</taxon>
        <taxon>Portunus</taxon>
    </lineage>
</organism>
<keyword evidence="2" id="KW-1185">Reference proteome</keyword>
<sequence length="91" mass="10327">MKLFRRHLTAARWASSGSRLKQQCASTRSSSVSRDLPNFNQCAALASVGLRFRVSRRQLDRSGNVNQAAKKDGETCYLLPHLHPSDMRLRR</sequence>
<dbReference type="EMBL" id="VSRR010044669">
    <property type="protein sequence ID" value="MPC76956.1"/>
    <property type="molecule type" value="Genomic_DNA"/>
</dbReference>
<gene>
    <name evidence="1" type="ORF">E2C01_071393</name>
</gene>
<evidence type="ECO:0000313" key="2">
    <source>
        <dbReference type="Proteomes" id="UP000324222"/>
    </source>
</evidence>
<accession>A0A5B7I4V1</accession>
<comment type="caution">
    <text evidence="1">The sequence shown here is derived from an EMBL/GenBank/DDBJ whole genome shotgun (WGS) entry which is preliminary data.</text>
</comment>
<name>A0A5B7I4V1_PORTR</name>
<dbReference type="Proteomes" id="UP000324222">
    <property type="component" value="Unassembled WGS sequence"/>
</dbReference>
<dbReference type="AlphaFoldDB" id="A0A5B7I4V1"/>
<proteinExistence type="predicted"/>
<protein>
    <submittedName>
        <fullName evidence="1">Uncharacterized protein</fullName>
    </submittedName>
</protein>
<evidence type="ECO:0000313" key="1">
    <source>
        <dbReference type="EMBL" id="MPC76956.1"/>
    </source>
</evidence>